<feature type="compositionally biased region" description="Basic residues" evidence="14">
    <location>
        <begin position="179"/>
        <end position="189"/>
    </location>
</feature>
<name>A0ABM4CZ99_HYDVU</name>
<feature type="domain" description="FCS-type" evidence="16">
    <location>
        <begin position="123"/>
        <end position="158"/>
    </location>
</feature>
<dbReference type="InterPro" id="IPR001660">
    <property type="entry name" value="SAM"/>
</dbReference>
<dbReference type="PROSITE" id="PS51079">
    <property type="entry name" value="MBT"/>
    <property type="match status" value="4"/>
</dbReference>
<feature type="repeat" description="MBT" evidence="13">
    <location>
        <begin position="358"/>
        <end position="460"/>
    </location>
</feature>
<dbReference type="InterPro" id="IPR013761">
    <property type="entry name" value="SAM/pointed_sf"/>
</dbReference>
<keyword evidence="7" id="KW-0156">Chromatin regulator</keyword>
<dbReference type="GeneID" id="100211414"/>
<keyword evidence="10" id="KW-0804">Transcription</keyword>
<evidence type="ECO:0000256" key="8">
    <source>
        <dbReference type="ARBA" id="ARBA00023015"/>
    </source>
</evidence>
<evidence type="ECO:0000256" key="4">
    <source>
        <dbReference type="ARBA" id="ARBA00022737"/>
    </source>
</evidence>
<evidence type="ECO:0000313" key="17">
    <source>
        <dbReference type="Proteomes" id="UP001652625"/>
    </source>
</evidence>
<evidence type="ECO:0000256" key="12">
    <source>
        <dbReference type="PROSITE-ProRule" id="PRU00367"/>
    </source>
</evidence>
<feature type="domain" description="SAM" evidence="15">
    <location>
        <begin position="1006"/>
        <end position="1069"/>
    </location>
</feature>
<feature type="repeat" description="MBT" evidence="13">
    <location>
        <begin position="244"/>
        <end position="350"/>
    </location>
</feature>
<dbReference type="Proteomes" id="UP001652625">
    <property type="component" value="Chromosome 12"/>
</dbReference>
<dbReference type="Gene3D" id="3.90.1150.190">
    <property type="entry name" value="SLED domain"/>
    <property type="match status" value="1"/>
</dbReference>
<feature type="region of interest" description="Disordered" evidence="14">
    <location>
        <begin position="1"/>
        <end position="27"/>
    </location>
</feature>
<dbReference type="SMART" id="SM00454">
    <property type="entry name" value="SAM"/>
    <property type="match status" value="1"/>
</dbReference>
<evidence type="ECO:0000256" key="13">
    <source>
        <dbReference type="PROSITE-ProRule" id="PRU00459"/>
    </source>
</evidence>
<evidence type="ECO:0000256" key="1">
    <source>
        <dbReference type="ARBA" id="ARBA00004123"/>
    </source>
</evidence>
<evidence type="ECO:0000256" key="14">
    <source>
        <dbReference type="SAM" id="MobiDB-lite"/>
    </source>
</evidence>
<dbReference type="InterPro" id="IPR038603">
    <property type="entry name" value="Znf_FCS_sf"/>
</dbReference>
<evidence type="ECO:0000259" key="15">
    <source>
        <dbReference type="PROSITE" id="PS50105"/>
    </source>
</evidence>
<dbReference type="PANTHER" id="PTHR12247">
    <property type="entry name" value="POLYCOMB GROUP PROTEIN"/>
    <property type="match status" value="1"/>
</dbReference>
<dbReference type="InterPro" id="IPR050548">
    <property type="entry name" value="PcG_chromatin_remod_factors"/>
</dbReference>
<dbReference type="Gene3D" id="2.30.30.140">
    <property type="match status" value="4"/>
</dbReference>
<evidence type="ECO:0000256" key="3">
    <source>
        <dbReference type="ARBA" id="ARBA00022723"/>
    </source>
</evidence>
<evidence type="ECO:0000256" key="5">
    <source>
        <dbReference type="ARBA" id="ARBA00022771"/>
    </source>
</evidence>
<dbReference type="Pfam" id="PF00536">
    <property type="entry name" value="SAM_1"/>
    <property type="match status" value="1"/>
</dbReference>
<dbReference type="PROSITE" id="PS50105">
    <property type="entry name" value="SAM_DOMAIN"/>
    <property type="match status" value="1"/>
</dbReference>
<dbReference type="Gene3D" id="3.30.60.160">
    <property type="match status" value="1"/>
</dbReference>
<evidence type="ECO:0000256" key="9">
    <source>
        <dbReference type="ARBA" id="ARBA00023125"/>
    </source>
</evidence>
<feature type="region of interest" description="Disordered" evidence="14">
    <location>
        <begin position="672"/>
        <end position="754"/>
    </location>
</feature>
<dbReference type="Pfam" id="PF02820">
    <property type="entry name" value="MBT"/>
    <property type="match status" value="4"/>
</dbReference>
<dbReference type="RefSeq" id="XP_065667295.1">
    <property type="nucleotide sequence ID" value="XM_065811223.1"/>
</dbReference>
<keyword evidence="8" id="KW-0805">Transcription regulation</keyword>
<feature type="compositionally biased region" description="Low complexity" evidence="14">
    <location>
        <begin position="716"/>
        <end position="727"/>
    </location>
</feature>
<evidence type="ECO:0000313" key="18">
    <source>
        <dbReference type="RefSeq" id="XP_065667295.1"/>
    </source>
</evidence>
<dbReference type="PROSITE" id="PS51024">
    <property type="entry name" value="ZF_FCS"/>
    <property type="match status" value="1"/>
</dbReference>
<keyword evidence="5 12" id="KW-0863">Zinc-finger</keyword>
<keyword evidence="17" id="KW-1185">Reference proteome</keyword>
<dbReference type="CDD" id="cd20093">
    <property type="entry name" value="MBT_SFMBT_rpt1"/>
    <property type="match status" value="1"/>
</dbReference>
<evidence type="ECO:0000256" key="2">
    <source>
        <dbReference type="ARBA" id="ARBA00022491"/>
    </source>
</evidence>
<keyword evidence="6" id="KW-0862">Zinc</keyword>
<dbReference type="SUPFAM" id="SSF47769">
    <property type="entry name" value="SAM/Pointed domain"/>
    <property type="match status" value="1"/>
</dbReference>
<evidence type="ECO:0000259" key="16">
    <source>
        <dbReference type="PROSITE" id="PS51024"/>
    </source>
</evidence>
<evidence type="ECO:0000256" key="10">
    <source>
        <dbReference type="ARBA" id="ARBA00023163"/>
    </source>
</evidence>
<evidence type="ECO:0000256" key="6">
    <source>
        <dbReference type="ARBA" id="ARBA00022833"/>
    </source>
</evidence>
<dbReference type="InterPro" id="IPR038348">
    <property type="entry name" value="SLED_sf"/>
</dbReference>
<dbReference type="SMART" id="SM00561">
    <property type="entry name" value="MBT"/>
    <property type="match status" value="4"/>
</dbReference>
<organism evidence="17 18">
    <name type="scientific">Hydra vulgaris</name>
    <name type="common">Hydra</name>
    <name type="synonym">Hydra attenuata</name>
    <dbReference type="NCBI Taxonomy" id="6087"/>
    <lineage>
        <taxon>Eukaryota</taxon>
        <taxon>Metazoa</taxon>
        <taxon>Cnidaria</taxon>
        <taxon>Hydrozoa</taxon>
        <taxon>Hydroidolina</taxon>
        <taxon>Anthoathecata</taxon>
        <taxon>Aplanulata</taxon>
        <taxon>Hydridae</taxon>
        <taxon>Hydra</taxon>
    </lineage>
</organism>
<dbReference type="SUPFAM" id="SSF63748">
    <property type="entry name" value="Tudor/PWWP/MBT"/>
    <property type="match status" value="4"/>
</dbReference>
<evidence type="ECO:0000256" key="7">
    <source>
        <dbReference type="ARBA" id="ARBA00022853"/>
    </source>
</evidence>
<feature type="compositionally biased region" description="Low complexity" evidence="14">
    <location>
        <begin position="696"/>
        <end position="708"/>
    </location>
</feature>
<dbReference type="InterPro" id="IPR012313">
    <property type="entry name" value="Znf_FCS"/>
</dbReference>
<keyword evidence="2" id="KW-0678">Repressor</keyword>
<dbReference type="CDD" id="cd20099">
    <property type="entry name" value="MBT_dSfmbt-like_rpt3"/>
    <property type="match status" value="1"/>
</dbReference>
<accession>A0ABM4CZ99</accession>
<proteinExistence type="predicted"/>
<feature type="repeat" description="MBT" evidence="13">
    <location>
        <begin position="468"/>
        <end position="571"/>
    </location>
</feature>
<reference evidence="18" key="1">
    <citation type="submission" date="2025-08" db="UniProtKB">
        <authorList>
            <consortium name="RefSeq"/>
        </authorList>
    </citation>
    <scope>IDENTIFICATION</scope>
</reference>
<feature type="repeat" description="MBT" evidence="13">
    <location>
        <begin position="579"/>
        <end position="676"/>
    </location>
</feature>
<keyword evidence="4" id="KW-0677">Repeat</keyword>
<feature type="region of interest" description="Disordered" evidence="14">
    <location>
        <begin position="167"/>
        <end position="189"/>
    </location>
</feature>
<dbReference type="Pfam" id="PF21319">
    <property type="entry name" value="zf-FCS_1"/>
    <property type="match status" value="1"/>
</dbReference>
<sequence>MDPLGASDALGLDPQSTNGNGNLDDVLRSTRLSSSNHEDIRDTNIMFHAPLSDIDNDVLGLYNIDSNTLHHSEIMSHHNEMVSNESELSMISETNDISLEPEDNSHAFERDELIFEENNDLSPESFDGNATCEYCGVVGVQDSFYSKSKRFCKMECSKKYSALFQKKGPGTRQLNLPQKRGKKERPQSKLKKIKLEQASDPVMLSTLESSLEQVTINEFKSQANFSTRNEENNEDGGNWIDQEFNWKDYLEQTGDKPASERLFKHVVKAPRLSEVHHGLKVEVINDHSEQNNDSDVCFWVATVINTDCNMMLLRYCGCPDDTSDFWFDVRSKHLHPVGWCYRARYRLVPPAEIRNIISDWQKYIFQELSGCRTLSAEFMEQVQKGHYNKFEIGSKVEVCDKRNLLSMCVATIIDIVGDRLRLRYDGLDDEFPSDSWAHFLSSDIHPVGWSQLVGHTLSPPIGWKHSLTEWNEFLAEDLHDSKDAPQDCFVPESMGTPPSSNGSFEIGMKLEALDPFNPLCLTVASVVKILHFNYFVVGLDGQEVFFICHSSSNSIFPVGWSKQHKVFLTPPKDMIGKPFDWDKYLLKCDSIAAPAHLFLHLKKRIYPFEIGTKVEAVDLREPSFICPATIVAIHGSLLRVHFDGWDSTFDQWVSHESYDLFPVNWCERNGKSLQPPGSLSPDPVLEAIRGKKSQRRTTTPGRIGRPPGSLNKSHTTRTSTGRNSSGKGAKGGKAEAKQGKLKRTPSGSNIPFEKQRFGNLREMRKGGEVQFAFNQYCACGPFLNPDEIRKLPDSISGYLNGPPHQNCIRKSLHEIVNAAVDPNQLLELFSREFYQSKRHKDLKLDNSICLEITGKNGKRFLRRVRGPSRSSILSKYLRRICEMLQCCPNMIVEERFPSGKCLTGCHNIYRDGSSSVLHIDGISQHNVKIIDDDNMDDYDEKDYAKMEEYSPQSDKLVTSNSFVTSSQRHLSLDSPCNPSSSSADRGIDPLNLLDQEFLSSKDPREWSVQEVMDFMTAIGCPAHAPSFQKQEIDGKALFLLSFDELESLTENKLGPITKLKDAIKSLKKMWQITTLPNHVTTT</sequence>
<dbReference type="InterPro" id="IPR004092">
    <property type="entry name" value="Mbt"/>
</dbReference>
<protein>
    <submittedName>
        <fullName evidence="18">Scm-like with four MBT domains protein 2 isoform X2</fullName>
    </submittedName>
</protein>
<keyword evidence="3" id="KW-0479">Metal-binding</keyword>
<comment type="subcellular location">
    <subcellularLocation>
        <location evidence="1">Nucleus</location>
    </subcellularLocation>
</comment>
<keyword evidence="11" id="KW-0539">Nucleus</keyword>
<gene>
    <name evidence="18" type="primary">LOC100211414</name>
</gene>
<keyword evidence="9" id="KW-0238">DNA-binding</keyword>
<evidence type="ECO:0000256" key="11">
    <source>
        <dbReference type="ARBA" id="ARBA00023242"/>
    </source>
</evidence>
<dbReference type="CDD" id="cd20100">
    <property type="entry name" value="MBT_dSfmbt-like_rpt4"/>
    <property type="match status" value="1"/>
</dbReference>
<dbReference type="Gene3D" id="1.10.150.50">
    <property type="entry name" value="Transcription Factor, Ets-1"/>
    <property type="match status" value="1"/>
</dbReference>
<dbReference type="Pfam" id="PF12140">
    <property type="entry name" value="SLED"/>
    <property type="match status" value="1"/>
</dbReference>
<dbReference type="InterPro" id="IPR021987">
    <property type="entry name" value="SLED"/>
</dbReference>